<dbReference type="EMBL" id="GBXM01005842">
    <property type="protein sequence ID" value="JAI02736.1"/>
    <property type="molecule type" value="Transcribed_RNA"/>
</dbReference>
<proteinExistence type="predicted"/>
<reference evidence="1" key="2">
    <citation type="journal article" date="2015" name="Fish Shellfish Immunol.">
        <title>Early steps in the European eel (Anguilla anguilla)-Vibrio vulnificus interaction in the gills: Role of the RtxA13 toxin.</title>
        <authorList>
            <person name="Callol A."/>
            <person name="Pajuelo D."/>
            <person name="Ebbesson L."/>
            <person name="Teles M."/>
            <person name="MacKenzie S."/>
            <person name="Amaro C."/>
        </authorList>
    </citation>
    <scope>NUCLEOTIDE SEQUENCE</scope>
</reference>
<protein>
    <submittedName>
        <fullName evidence="1">Uncharacterized protein</fullName>
    </submittedName>
</protein>
<organism evidence="1">
    <name type="scientific">Anguilla anguilla</name>
    <name type="common">European freshwater eel</name>
    <name type="synonym">Muraena anguilla</name>
    <dbReference type="NCBI Taxonomy" id="7936"/>
    <lineage>
        <taxon>Eukaryota</taxon>
        <taxon>Metazoa</taxon>
        <taxon>Chordata</taxon>
        <taxon>Craniata</taxon>
        <taxon>Vertebrata</taxon>
        <taxon>Euteleostomi</taxon>
        <taxon>Actinopterygii</taxon>
        <taxon>Neopterygii</taxon>
        <taxon>Teleostei</taxon>
        <taxon>Anguilliformes</taxon>
        <taxon>Anguillidae</taxon>
        <taxon>Anguilla</taxon>
    </lineage>
</organism>
<reference evidence="1" key="1">
    <citation type="submission" date="2014-11" db="EMBL/GenBank/DDBJ databases">
        <authorList>
            <person name="Amaro Gonzalez C."/>
        </authorList>
    </citation>
    <scope>NUCLEOTIDE SEQUENCE</scope>
</reference>
<name>A0A0E9XLQ0_ANGAN</name>
<evidence type="ECO:0000313" key="1">
    <source>
        <dbReference type="EMBL" id="JAI02736.1"/>
    </source>
</evidence>
<dbReference type="AlphaFoldDB" id="A0A0E9XLQ0"/>
<sequence length="56" mass="6298">MGPKQNCQVLSPLQAMCCRHYEGVGHQKPPQVLVLFLHRDHVRSGVWLSLPAIHNA</sequence>
<accession>A0A0E9XLQ0</accession>